<dbReference type="PANTHER" id="PTHR37813">
    <property type="entry name" value="FELS-2 PROPHAGE PROTEIN"/>
    <property type="match status" value="1"/>
</dbReference>
<sequence length="336" mass="34906">MTQLTSQLVIELLDRVTSPARRAANALAGISNTVRESNGQPITFGDRLNAAITRNNRALADARGGLVDAVASFYALRGAIGAPIQAASDFESAMADVAKVVDFPSPEAFAQFQQDLFALSRDIPIAVTGLAEIAAAAGQAGIAGQDLIRFTDAAARIGVAFDISAGQAGGSMANLMTALGLTIDETVSLADAMNHLSNSQASSAADILDVVQRVGAQATMFGFTAEQTAAFASAMLAAGAQSEVAATSFRNMGAALTKGEAATAGQSRALQALGLDAEDMRPPVGRSFRSWRSLAPISRNTVWYSLAQPLAASLASWKSPRLSRHHQTWHLSVAMS</sequence>
<dbReference type="InterPro" id="IPR010090">
    <property type="entry name" value="Phage_tape_meas"/>
</dbReference>
<gene>
    <name evidence="3" type="ORF">SAMN04488078_102911</name>
</gene>
<dbReference type="AlphaFoldDB" id="A0A239GVA7"/>
<proteinExistence type="predicted"/>
<dbReference type="PANTHER" id="PTHR37813:SF1">
    <property type="entry name" value="FELS-2 PROPHAGE PROTEIN"/>
    <property type="match status" value="1"/>
</dbReference>
<dbReference type="Proteomes" id="UP000198440">
    <property type="component" value="Unassembled WGS sequence"/>
</dbReference>
<dbReference type="EMBL" id="FZON01000029">
    <property type="protein sequence ID" value="SNS72911.1"/>
    <property type="molecule type" value="Genomic_DNA"/>
</dbReference>
<evidence type="ECO:0000313" key="4">
    <source>
        <dbReference type="Proteomes" id="UP000198440"/>
    </source>
</evidence>
<evidence type="ECO:0000256" key="1">
    <source>
        <dbReference type="ARBA" id="ARBA00022612"/>
    </source>
</evidence>
<reference evidence="3 4" key="1">
    <citation type="submission" date="2017-06" db="EMBL/GenBank/DDBJ databases">
        <authorList>
            <person name="Kim H.J."/>
            <person name="Triplett B.A."/>
        </authorList>
    </citation>
    <scope>NUCLEOTIDE SEQUENCE [LARGE SCALE GENOMIC DNA]</scope>
    <source>
        <strain evidence="3 4">DSM 11445</strain>
    </source>
</reference>
<evidence type="ECO:0000259" key="2">
    <source>
        <dbReference type="Pfam" id="PF10145"/>
    </source>
</evidence>
<feature type="domain" description="Phage tail tape measure protein" evidence="2">
    <location>
        <begin position="116"/>
        <end position="281"/>
    </location>
</feature>
<name>A0A239GVA7_9RHOB</name>
<evidence type="ECO:0000313" key="3">
    <source>
        <dbReference type="EMBL" id="SNS72911.1"/>
    </source>
</evidence>
<dbReference type="Pfam" id="PF10145">
    <property type="entry name" value="PhageMin_Tail"/>
    <property type="match status" value="1"/>
</dbReference>
<keyword evidence="1" id="KW-1188">Viral release from host cell</keyword>
<protein>
    <submittedName>
        <fullName evidence="3">Phage tail tape measure protein, TP901 family, core region</fullName>
    </submittedName>
</protein>
<dbReference type="OrthoDB" id="5461326at2"/>
<dbReference type="NCBIfam" id="TIGR01760">
    <property type="entry name" value="tape_meas_TP901"/>
    <property type="match status" value="1"/>
</dbReference>
<organism evidence="3 4">
    <name type="scientific">Antarctobacter heliothermus</name>
    <dbReference type="NCBI Taxonomy" id="74033"/>
    <lineage>
        <taxon>Bacteria</taxon>
        <taxon>Pseudomonadati</taxon>
        <taxon>Pseudomonadota</taxon>
        <taxon>Alphaproteobacteria</taxon>
        <taxon>Rhodobacterales</taxon>
        <taxon>Roseobacteraceae</taxon>
        <taxon>Antarctobacter</taxon>
    </lineage>
</organism>
<accession>A0A239GVA7</accession>
<dbReference type="RefSeq" id="WP_089278642.1">
    <property type="nucleotide sequence ID" value="NZ_FZON01000029.1"/>
</dbReference>